<dbReference type="Proteomes" id="UP001108240">
    <property type="component" value="Unplaced"/>
</dbReference>
<dbReference type="InterPro" id="IPR036179">
    <property type="entry name" value="Ig-like_dom_sf"/>
</dbReference>
<dbReference type="SUPFAM" id="SSF48726">
    <property type="entry name" value="Immunoglobulin"/>
    <property type="match status" value="1"/>
</dbReference>
<name>A0A9J7Y9K0_CYPCA</name>
<organism evidence="3 4">
    <name type="scientific">Cyprinus carpio carpio</name>
    <dbReference type="NCBI Taxonomy" id="630221"/>
    <lineage>
        <taxon>Eukaryota</taxon>
        <taxon>Metazoa</taxon>
        <taxon>Chordata</taxon>
        <taxon>Craniata</taxon>
        <taxon>Vertebrata</taxon>
        <taxon>Euteleostomi</taxon>
        <taxon>Actinopterygii</taxon>
        <taxon>Neopterygii</taxon>
        <taxon>Teleostei</taxon>
        <taxon>Ostariophysi</taxon>
        <taxon>Cypriniformes</taxon>
        <taxon>Cyprinidae</taxon>
        <taxon>Cyprininae</taxon>
        <taxon>Cyprinus</taxon>
    </lineage>
</organism>
<keyword evidence="1" id="KW-0732">Signal</keyword>
<evidence type="ECO:0000259" key="2">
    <source>
        <dbReference type="Pfam" id="PF07686"/>
    </source>
</evidence>
<reference evidence="3" key="1">
    <citation type="submission" date="2025-08" db="UniProtKB">
        <authorList>
            <consortium name="Ensembl"/>
        </authorList>
    </citation>
    <scope>IDENTIFICATION</scope>
</reference>
<evidence type="ECO:0000256" key="1">
    <source>
        <dbReference type="SAM" id="SignalP"/>
    </source>
</evidence>
<feature type="chain" id="PRO_5039940405" description="Immunoglobulin V-set domain-containing protein" evidence="1">
    <location>
        <begin position="20"/>
        <end position="196"/>
    </location>
</feature>
<protein>
    <recommendedName>
        <fullName evidence="2">Immunoglobulin V-set domain-containing protein</fullName>
    </recommendedName>
</protein>
<dbReference type="InterPro" id="IPR013783">
    <property type="entry name" value="Ig-like_fold"/>
</dbReference>
<feature type="signal peptide" evidence="1">
    <location>
        <begin position="1"/>
        <end position="19"/>
    </location>
</feature>
<feature type="domain" description="Immunoglobulin V-set" evidence="2">
    <location>
        <begin position="24"/>
        <end position="121"/>
    </location>
</feature>
<dbReference type="Gene3D" id="2.60.40.10">
    <property type="entry name" value="Immunoglobulins"/>
    <property type="match status" value="1"/>
</dbReference>
<evidence type="ECO:0000313" key="3">
    <source>
        <dbReference type="Ensembl" id="ENSCCRP00000115558.1"/>
    </source>
</evidence>
<dbReference type="Pfam" id="PF07686">
    <property type="entry name" value="V-set"/>
    <property type="match status" value="1"/>
</dbReference>
<dbReference type="PANTHER" id="PTHR21063:SF4">
    <property type="entry name" value="CD48 ANTIGEN-RELATED"/>
    <property type="match status" value="1"/>
</dbReference>
<accession>A0A9J7Y9K0</accession>
<dbReference type="Ensembl" id="ENSCCRT00000138753.1">
    <property type="protein sequence ID" value="ENSCCRP00000115558.1"/>
    <property type="gene ID" value="ENSCCRG00000064222.1"/>
</dbReference>
<keyword evidence="4" id="KW-1185">Reference proteome</keyword>
<dbReference type="InterPro" id="IPR013106">
    <property type="entry name" value="Ig_V-set"/>
</dbReference>
<reference evidence="3" key="2">
    <citation type="submission" date="2025-09" db="UniProtKB">
        <authorList>
            <consortium name="Ensembl"/>
        </authorList>
    </citation>
    <scope>IDENTIFICATION</scope>
</reference>
<proteinExistence type="predicted"/>
<dbReference type="GeneTree" id="ENSGT01050000244806"/>
<sequence length="196" mass="22917">MNKHIFIFLFSLLLGDVFGADEVKSVSVMEGDSVTLHTDDTDIQRTDLIMWKFGPKDIIIAQIDRKNNMMTIFNDNADERFRDRLKLDQTGSLIITNTRTTDSGLYKVHSRRSETPLNTFNLTVRMHAERRVSKRFNTEICLFLLLYRQIHTKLSQNTHLGEYPRGKKKPVSYVLSESRQWRKKLDVYHYNGCVVS</sequence>
<evidence type="ECO:0000313" key="4">
    <source>
        <dbReference type="Proteomes" id="UP001108240"/>
    </source>
</evidence>
<dbReference type="AlphaFoldDB" id="A0A9J7Y9K0"/>
<dbReference type="PANTHER" id="PTHR21063">
    <property type="entry name" value="LFA-3"/>
    <property type="match status" value="1"/>
</dbReference>